<evidence type="ECO:0000256" key="1">
    <source>
        <dbReference type="ARBA" id="ARBA00022603"/>
    </source>
</evidence>
<dbReference type="PANTHER" id="PTHR43861">
    <property type="entry name" value="TRANS-ACONITATE 2-METHYLTRANSFERASE-RELATED"/>
    <property type="match status" value="1"/>
</dbReference>
<dbReference type="GO" id="GO:0032259">
    <property type="term" value="P:methylation"/>
    <property type="evidence" value="ECO:0007669"/>
    <property type="project" value="UniProtKB-KW"/>
</dbReference>
<keyword evidence="1" id="KW-0489">Methyltransferase</keyword>
<accession>A0AAV2B6B0</accession>
<evidence type="ECO:0000313" key="4">
    <source>
        <dbReference type="EMBL" id="CAL1291775.1"/>
    </source>
</evidence>
<dbReference type="EMBL" id="CAXIEN010000292">
    <property type="protein sequence ID" value="CAL1291775.1"/>
    <property type="molecule type" value="Genomic_DNA"/>
</dbReference>
<sequence>MSLKLDPKNYTQWHSPIETVVDFFKGKLTELGWGKSDKNQVIMDVGCGPGGTTKDIILPFFPKVEKIIALDVMPDMINIARDKNAHPQIEYLVADVTEWSTVEQWEAKITKVISIHCFHWVKNQKEGFKNIYRLLMPGGEAAFFFVLEATFFDASEKFQNCSKWCQYLKGRDNRIPDSHKYKYDATYYKNLAEEIGFEVLHCRKEEKIDVYPDDVTFKNFFLSLCVLAAYIPQEFKEDFKDDILQEVIERNGRTDTGLPLHRGQMLELVVRKKLL</sequence>
<evidence type="ECO:0000313" key="5">
    <source>
        <dbReference type="Proteomes" id="UP001497382"/>
    </source>
</evidence>
<dbReference type="Pfam" id="PF13649">
    <property type="entry name" value="Methyltransf_25"/>
    <property type="match status" value="1"/>
</dbReference>
<dbReference type="GO" id="GO:0008168">
    <property type="term" value="F:methyltransferase activity"/>
    <property type="evidence" value="ECO:0007669"/>
    <property type="project" value="UniProtKB-KW"/>
</dbReference>
<dbReference type="Gene3D" id="3.40.50.150">
    <property type="entry name" value="Vaccinia Virus protein VP39"/>
    <property type="match status" value="1"/>
</dbReference>
<dbReference type="Proteomes" id="UP001497382">
    <property type="component" value="Unassembled WGS sequence"/>
</dbReference>
<dbReference type="InterPro" id="IPR041698">
    <property type="entry name" value="Methyltransf_25"/>
</dbReference>
<keyword evidence="5" id="KW-1185">Reference proteome</keyword>
<proteinExistence type="predicted"/>
<dbReference type="SUPFAM" id="SSF53335">
    <property type="entry name" value="S-adenosyl-L-methionine-dependent methyltransferases"/>
    <property type="match status" value="1"/>
</dbReference>
<gene>
    <name evidence="4" type="ORF">LARSCL_LOCUS17274</name>
</gene>
<dbReference type="CDD" id="cd02440">
    <property type="entry name" value="AdoMet_MTases"/>
    <property type="match status" value="1"/>
</dbReference>
<dbReference type="PANTHER" id="PTHR43861:SF1">
    <property type="entry name" value="TRANS-ACONITATE 2-METHYLTRANSFERASE"/>
    <property type="match status" value="1"/>
</dbReference>
<comment type="caution">
    <text evidence="4">The sequence shown here is derived from an EMBL/GenBank/DDBJ whole genome shotgun (WGS) entry which is preliminary data.</text>
</comment>
<name>A0AAV2B6B0_9ARAC</name>
<dbReference type="AlphaFoldDB" id="A0AAV2B6B0"/>
<organism evidence="4 5">
    <name type="scientific">Larinioides sclopetarius</name>
    <dbReference type="NCBI Taxonomy" id="280406"/>
    <lineage>
        <taxon>Eukaryota</taxon>
        <taxon>Metazoa</taxon>
        <taxon>Ecdysozoa</taxon>
        <taxon>Arthropoda</taxon>
        <taxon>Chelicerata</taxon>
        <taxon>Arachnida</taxon>
        <taxon>Araneae</taxon>
        <taxon>Araneomorphae</taxon>
        <taxon>Entelegynae</taxon>
        <taxon>Araneoidea</taxon>
        <taxon>Araneidae</taxon>
        <taxon>Larinioides</taxon>
    </lineage>
</organism>
<reference evidence="4 5" key="1">
    <citation type="submission" date="2024-04" db="EMBL/GenBank/DDBJ databases">
        <authorList>
            <person name="Rising A."/>
            <person name="Reimegard J."/>
            <person name="Sonavane S."/>
            <person name="Akerstrom W."/>
            <person name="Nylinder S."/>
            <person name="Hedman E."/>
            <person name="Kallberg Y."/>
        </authorList>
    </citation>
    <scope>NUCLEOTIDE SEQUENCE [LARGE SCALE GENOMIC DNA]</scope>
</reference>
<protein>
    <recommendedName>
        <fullName evidence="3">Methyltransferase domain-containing protein</fullName>
    </recommendedName>
</protein>
<feature type="domain" description="Methyltransferase" evidence="3">
    <location>
        <begin position="42"/>
        <end position="139"/>
    </location>
</feature>
<keyword evidence="2" id="KW-0808">Transferase</keyword>
<evidence type="ECO:0000256" key="2">
    <source>
        <dbReference type="ARBA" id="ARBA00022679"/>
    </source>
</evidence>
<dbReference type="InterPro" id="IPR029063">
    <property type="entry name" value="SAM-dependent_MTases_sf"/>
</dbReference>
<evidence type="ECO:0000259" key="3">
    <source>
        <dbReference type="Pfam" id="PF13649"/>
    </source>
</evidence>